<reference evidence="1" key="1">
    <citation type="journal article" date="2023" name="Mol. Phylogenet. Evol.">
        <title>Genome-scale phylogeny and comparative genomics of the fungal order Sordariales.</title>
        <authorList>
            <person name="Hensen N."/>
            <person name="Bonometti L."/>
            <person name="Westerberg I."/>
            <person name="Brannstrom I.O."/>
            <person name="Guillou S."/>
            <person name="Cros-Aarteil S."/>
            <person name="Calhoun S."/>
            <person name="Haridas S."/>
            <person name="Kuo A."/>
            <person name="Mondo S."/>
            <person name="Pangilinan J."/>
            <person name="Riley R."/>
            <person name="LaButti K."/>
            <person name="Andreopoulos B."/>
            <person name="Lipzen A."/>
            <person name="Chen C."/>
            <person name="Yan M."/>
            <person name="Daum C."/>
            <person name="Ng V."/>
            <person name="Clum A."/>
            <person name="Steindorff A."/>
            <person name="Ohm R.A."/>
            <person name="Martin F."/>
            <person name="Silar P."/>
            <person name="Natvig D.O."/>
            <person name="Lalanne C."/>
            <person name="Gautier V."/>
            <person name="Ament-Velasquez S.L."/>
            <person name="Kruys A."/>
            <person name="Hutchinson M.I."/>
            <person name="Powell A.J."/>
            <person name="Barry K."/>
            <person name="Miller A.N."/>
            <person name="Grigoriev I.V."/>
            <person name="Debuchy R."/>
            <person name="Gladieux P."/>
            <person name="Hiltunen Thoren M."/>
            <person name="Johannesson H."/>
        </authorList>
    </citation>
    <scope>NUCLEOTIDE SEQUENCE</scope>
    <source>
        <strain evidence="1">CBS 892.96</strain>
    </source>
</reference>
<gene>
    <name evidence="1" type="ORF">QBC36DRAFT_371581</name>
</gene>
<dbReference type="EMBL" id="MU866163">
    <property type="protein sequence ID" value="KAK4177490.1"/>
    <property type="molecule type" value="Genomic_DNA"/>
</dbReference>
<organism evidence="1 2">
    <name type="scientific">Triangularia setosa</name>
    <dbReference type="NCBI Taxonomy" id="2587417"/>
    <lineage>
        <taxon>Eukaryota</taxon>
        <taxon>Fungi</taxon>
        <taxon>Dikarya</taxon>
        <taxon>Ascomycota</taxon>
        <taxon>Pezizomycotina</taxon>
        <taxon>Sordariomycetes</taxon>
        <taxon>Sordariomycetidae</taxon>
        <taxon>Sordariales</taxon>
        <taxon>Podosporaceae</taxon>
        <taxon>Triangularia</taxon>
    </lineage>
</organism>
<accession>A0AAN7A8Z1</accession>
<dbReference type="AlphaFoldDB" id="A0AAN7A8Z1"/>
<dbReference type="Proteomes" id="UP001302321">
    <property type="component" value="Unassembled WGS sequence"/>
</dbReference>
<sequence length="235" mass="25850">MWRMWLVMGGGGRGEVRKALRDADTAANVWTGDSLKARIPTASGIKVKKRSLGTSAPVLGSEMIVLANEMTSNHEVATHGKIMQAQEPAGKENEKSTTLSEVTKMLTPLPTIWEPRWNETKACASGVSQHRGIPNEKRGRDLQEDVSSLGELLRCLSDVVRRNFAVAVRVCEGGDVQTSRKLLRVRFTRLPTRTAGNCCGRETSHNVEASDTDTKSRSLAYWDDGSCYRVTACCR</sequence>
<keyword evidence="2" id="KW-1185">Reference proteome</keyword>
<comment type="caution">
    <text evidence="1">The sequence shown here is derived from an EMBL/GenBank/DDBJ whole genome shotgun (WGS) entry which is preliminary data.</text>
</comment>
<evidence type="ECO:0000313" key="2">
    <source>
        <dbReference type="Proteomes" id="UP001302321"/>
    </source>
</evidence>
<evidence type="ECO:0000313" key="1">
    <source>
        <dbReference type="EMBL" id="KAK4177490.1"/>
    </source>
</evidence>
<proteinExistence type="predicted"/>
<name>A0AAN7A8Z1_9PEZI</name>
<protein>
    <submittedName>
        <fullName evidence="1">Uncharacterized protein</fullName>
    </submittedName>
</protein>
<reference evidence="1" key="2">
    <citation type="submission" date="2023-05" db="EMBL/GenBank/DDBJ databases">
        <authorList>
            <consortium name="Lawrence Berkeley National Laboratory"/>
            <person name="Steindorff A."/>
            <person name="Hensen N."/>
            <person name="Bonometti L."/>
            <person name="Westerberg I."/>
            <person name="Brannstrom I.O."/>
            <person name="Guillou S."/>
            <person name="Cros-Aarteil S."/>
            <person name="Calhoun S."/>
            <person name="Haridas S."/>
            <person name="Kuo A."/>
            <person name="Mondo S."/>
            <person name="Pangilinan J."/>
            <person name="Riley R."/>
            <person name="Labutti K."/>
            <person name="Andreopoulos B."/>
            <person name="Lipzen A."/>
            <person name="Chen C."/>
            <person name="Yanf M."/>
            <person name="Daum C."/>
            <person name="Ng V."/>
            <person name="Clum A."/>
            <person name="Ohm R."/>
            <person name="Martin F."/>
            <person name="Silar P."/>
            <person name="Natvig D."/>
            <person name="Lalanne C."/>
            <person name="Gautier V."/>
            <person name="Ament-Velasquez S.L."/>
            <person name="Kruys A."/>
            <person name="Hutchinson M.I."/>
            <person name="Powell A.J."/>
            <person name="Barry K."/>
            <person name="Miller A.N."/>
            <person name="Grigoriev I.V."/>
            <person name="Debuchy R."/>
            <person name="Gladieux P."/>
            <person name="Thoren M.H."/>
            <person name="Johannesson H."/>
        </authorList>
    </citation>
    <scope>NUCLEOTIDE SEQUENCE</scope>
    <source>
        <strain evidence="1">CBS 892.96</strain>
    </source>
</reference>